<gene>
    <name evidence="2" type="ORF">G4B88_016032</name>
</gene>
<dbReference type="AlphaFoldDB" id="A0A7J6EXP8"/>
<accession>A0A7J6EXP8</accession>
<evidence type="ECO:0000313" key="2">
    <source>
        <dbReference type="EMBL" id="KAF4362449.1"/>
    </source>
</evidence>
<feature type="domain" description="AtC3H46-like PABC-like" evidence="1">
    <location>
        <begin position="57"/>
        <end position="89"/>
    </location>
</feature>
<dbReference type="Proteomes" id="UP000583929">
    <property type="component" value="Unassembled WGS sequence"/>
</dbReference>
<reference evidence="2 3" key="1">
    <citation type="journal article" date="2020" name="bioRxiv">
        <title>Sequence and annotation of 42 cannabis genomes reveals extensive copy number variation in cannabinoid synthesis and pathogen resistance genes.</title>
        <authorList>
            <person name="Mckernan K.J."/>
            <person name="Helbert Y."/>
            <person name="Kane L.T."/>
            <person name="Ebling H."/>
            <person name="Zhang L."/>
            <person name="Liu B."/>
            <person name="Eaton Z."/>
            <person name="Mclaughlin S."/>
            <person name="Kingan S."/>
            <person name="Baybayan P."/>
            <person name="Concepcion G."/>
            <person name="Jordan M."/>
            <person name="Riva A."/>
            <person name="Barbazuk W."/>
            <person name="Harkins T."/>
        </authorList>
    </citation>
    <scope>NUCLEOTIDE SEQUENCE [LARGE SCALE GENOMIC DNA]</scope>
    <source>
        <strain evidence="3">cv. Jamaican Lion 4</strain>
        <tissue evidence="2">Leaf</tissue>
    </source>
</reference>
<comment type="caution">
    <text evidence="2">The sequence shown here is derived from an EMBL/GenBank/DDBJ whole genome shotgun (WGS) entry which is preliminary data.</text>
</comment>
<dbReference type="EMBL" id="JAATIQ010000312">
    <property type="protein sequence ID" value="KAF4362449.1"/>
    <property type="molecule type" value="Genomic_DNA"/>
</dbReference>
<evidence type="ECO:0000313" key="3">
    <source>
        <dbReference type="Proteomes" id="UP000583929"/>
    </source>
</evidence>
<name>A0A7J6EXP8_CANSA</name>
<keyword evidence="3" id="KW-1185">Reference proteome</keyword>
<evidence type="ECO:0000259" key="1">
    <source>
        <dbReference type="Pfam" id="PF23182"/>
    </source>
</evidence>
<protein>
    <recommendedName>
        <fullName evidence="1">AtC3H46-like PABC-like domain-containing protein</fullName>
    </recommendedName>
</protein>
<dbReference type="Pfam" id="PF23182">
    <property type="entry name" value="PABC_AtC3H46"/>
    <property type="match status" value="1"/>
</dbReference>
<sequence length="100" mass="11194">MEAVITIDVLRRARADELRVDACHVAKIIADTLITDYGEQGIFVLITLPDTLCCVLIQELEPENVTKIIGYLLLNDYDDQQFSTVGFCSRTFCSSNHIKG</sequence>
<proteinExistence type="predicted"/>
<dbReference type="InterPro" id="IPR056276">
    <property type="entry name" value="AtC3H46-like_PABC-like"/>
</dbReference>
<organism evidence="2 3">
    <name type="scientific">Cannabis sativa</name>
    <name type="common">Hemp</name>
    <name type="synonym">Marijuana</name>
    <dbReference type="NCBI Taxonomy" id="3483"/>
    <lineage>
        <taxon>Eukaryota</taxon>
        <taxon>Viridiplantae</taxon>
        <taxon>Streptophyta</taxon>
        <taxon>Embryophyta</taxon>
        <taxon>Tracheophyta</taxon>
        <taxon>Spermatophyta</taxon>
        <taxon>Magnoliopsida</taxon>
        <taxon>eudicotyledons</taxon>
        <taxon>Gunneridae</taxon>
        <taxon>Pentapetalae</taxon>
        <taxon>rosids</taxon>
        <taxon>fabids</taxon>
        <taxon>Rosales</taxon>
        <taxon>Cannabaceae</taxon>
        <taxon>Cannabis</taxon>
    </lineage>
</organism>